<reference evidence="9 10" key="1">
    <citation type="submission" date="2024-02" db="EMBL/GenBank/DDBJ databases">
        <title>A novel Wenzhouxiangellaceae bacterium, isolated from coastal sediments.</title>
        <authorList>
            <person name="Du Z.-J."/>
            <person name="Ye Y.-Q."/>
            <person name="Zhang X.-Y."/>
        </authorList>
    </citation>
    <scope>NUCLEOTIDE SEQUENCE [LARGE SCALE GENOMIC DNA]</scope>
    <source>
        <strain evidence="9 10">CH-27</strain>
    </source>
</reference>
<dbReference type="GO" id="GO:0004252">
    <property type="term" value="F:serine-type endopeptidase activity"/>
    <property type="evidence" value="ECO:0007669"/>
    <property type="project" value="UniProtKB-EC"/>
</dbReference>
<dbReference type="Pfam" id="PF03572">
    <property type="entry name" value="Peptidase_S41"/>
    <property type="match status" value="1"/>
</dbReference>
<keyword evidence="2 5" id="KW-0645">Protease</keyword>
<dbReference type="CDD" id="cd06782">
    <property type="entry name" value="cpPDZ_CPP-like"/>
    <property type="match status" value="1"/>
</dbReference>
<dbReference type="SMART" id="SM00245">
    <property type="entry name" value="TSPc"/>
    <property type="match status" value="1"/>
</dbReference>
<evidence type="ECO:0000256" key="2">
    <source>
        <dbReference type="ARBA" id="ARBA00022670"/>
    </source>
</evidence>
<dbReference type="Gene3D" id="2.30.42.10">
    <property type="match status" value="1"/>
</dbReference>
<evidence type="ECO:0000259" key="8">
    <source>
        <dbReference type="PROSITE" id="PS50106"/>
    </source>
</evidence>
<feature type="compositionally biased region" description="Acidic residues" evidence="6">
    <location>
        <begin position="656"/>
        <end position="677"/>
    </location>
</feature>
<feature type="region of interest" description="Disordered" evidence="6">
    <location>
        <begin position="703"/>
        <end position="722"/>
    </location>
</feature>
<dbReference type="PANTHER" id="PTHR32060:SF22">
    <property type="entry name" value="CARBOXYL-TERMINAL-PROCESSING PEPTIDASE 3, CHLOROPLASTIC"/>
    <property type="match status" value="1"/>
</dbReference>
<protein>
    <submittedName>
        <fullName evidence="9">Carboxy terminal-processing peptidase</fullName>
        <ecNumber evidence="9">3.4.21.102</ecNumber>
    </submittedName>
</protein>
<dbReference type="EMBL" id="JAZHOG010000003">
    <property type="protein sequence ID" value="MEJ8566946.1"/>
    <property type="molecule type" value="Genomic_DNA"/>
</dbReference>
<name>A0AAW9RH04_9GAMM</name>
<dbReference type="AlphaFoldDB" id="A0AAW9RH04"/>
<dbReference type="SUPFAM" id="SSF52096">
    <property type="entry name" value="ClpP/crotonase"/>
    <property type="match status" value="1"/>
</dbReference>
<dbReference type="InterPro" id="IPR020992">
    <property type="entry name" value="Tail_Prtase_C"/>
</dbReference>
<evidence type="ECO:0000256" key="6">
    <source>
        <dbReference type="SAM" id="MobiDB-lite"/>
    </source>
</evidence>
<feature type="region of interest" description="Disordered" evidence="6">
    <location>
        <begin position="631"/>
        <end position="681"/>
    </location>
</feature>
<dbReference type="Pfam" id="PF11818">
    <property type="entry name" value="DUF3340"/>
    <property type="match status" value="1"/>
</dbReference>
<gene>
    <name evidence="9" type="ORF">V3330_04865</name>
</gene>
<dbReference type="SMART" id="SM00228">
    <property type="entry name" value="PDZ"/>
    <property type="match status" value="1"/>
</dbReference>
<dbReference type="FunFam" id="3.90.226.10:FF:000090">
    <property type="entry name" value="Tail-specific protease"/>
    <property type="match status" value="1"/>
</dbReference>
<dbReference type="Proteomes" id="UP001359886">
    <property type="component" value="Unassembled WGS sequence"/>
</dbReference>
<keyword evidence="3 5" id="KW-0378">Hydrolase</keyword>
<dbReference type="InterPro" id="IPR004447">
    <property type="entry name" value="Peptidase_S41A"/>
</dbReference>
<dbReference type="NCBIfam" id="TIGR00225">
    <property type="entry name" value="prc"/>
    <property type="match status" value="1"/>
</dbReference>
<dbReference type="GO" id="GO:0030288">
    <property type="term" value="C:outer membrane-bounded periplasmic space"/>
    <property type="evidence" value="ECO:0007669"/>
    <property type="project" value="TreeGrafter"/>
</dbReference>
<dbReference type="Pfam" id="PF00595">
    <property type="entry name" value="PDZ"/>
    <property type="match status" value="1"/>
</dbReference>
<comment type="caution">
    <text evidence="9">The sequence shown here is derived from an EMBL/GenBank/DDBJ whole genome shotgun (WGS) entry which is preliminary data.</text>
</comment>
<dbReference type="PROSITE" id="PS50106">
    <property type="entry name" value="PDZ"/>
    <property type="match status" value="1"/>
</dbReference>
<keyword evidence="7" id="KW-0732">Signal</keyword>
<evidence type="ECO:0000313" key="10">
    <source>
        <dbReference type="Proteomes" id="UP001359886"/>
    </source>
</evidence>
<dbReference type="CDD" id="cd07560">
    <property type="entry name" value="Peptidase_S41_CPP"/>
    <property type="match status" value="1"/>
</dbReference>
<feature type="domain" description="PDZ" evidence="8">
    <location>
        <begin position="232"/>
        <end position="309"/>
    </location>
</feature>
<feature type="chain" id="PRO_5043398768" evidence="7">
    <location>
        <begin position="20"/>
        <end position="722"/>
    </location>
</feature>
<comment type="similarity">
    <text evidence="1 5">Belongs to the peptidase S41A family.</text>
</comment>
<accession>A0AAW9RH04</accession>
<evidence type="ECO:0000313" key="9">
    <source>
        <dbReference type="EMBL" id="MEJ8566946.1"/>
    </source>
</evidence>
<dbReference type="GO" id="GO:0007165">
    <property type="term" value="P:signal transduction"/>
    <property type="evidence" value="ECO:0007669"/>
    <property type="project" value="TreeGrafter"/>
</dbReference>
<organism evidence="9 10">
    <name type="scientific">Elongatibacter sediminis</name>
    <dbReference type="NCBI Taxonomy" id="3119006"/>
    <lineage>
        <taxon>Bacteria</taxon>
        <taxon>Pseudomonadati</taxon>
        <taxon>Pseudomonadota</taxon>
        <taxon>Gammaproteobacteria</taxon>
        <taxon>Chromatiales</taxon>
        <taxon>Wenzhouxiangellaceae</taxon>
        <taxon>Elongatibacter</taxon>
    </lineage>
</organism>
<evidence type="ECO:0000256" key="5">
    <source>
        <dbReference type="RuleBase" id="RU004404"/>
    </source>
</evidence>
<dbReference type="InterPro" id="IPR005151">
    <property type="entry name" value="Tail-specific_protease"/>
</dbReference>
<dbReference type="Gene3D" id="3.90.226.10">
    <property type="entry name" value="2-enoyl-CoA Hydratase, Chain A, domain 1"/>
    <property type="match status" value="1"/>
</dbReference>
<dbReference type="SUPFAM" id="SSF50156">
    <property type="entry name" value="PDZ domain-like"/>
    <property type="match status" value="1"/>
</dbReference>
<evidence type="ECO:0000256" key="7">
    <source>
        <dbReference type="SAM" id="SignalP"/>
    </source>
</evidence>
<dbReference type="GO" id="GO:0006508">
    <property type="term" value="P:proteolysis"/>
    <property type="evidence" value="ECO:0007669"/>
    <property type="project" value="UniProtKB-KW"/>
</dbReference>
<sequence>MKRLTSLFVLFWVSTLAVAAVQPPEALELEPQLEQRFATNLATRFLTNWHYKDTRLDDDLSSRIFDKYIELLDPNRNYFLASDIEGFERYRDNLDDALRHSDLQPAYDVFNVYVNRVRERIDYSVDAVHQPMDFTVDEYYEFDRSEASWAESRAELDELWRKRVKNDYLRLLLTDKEPEAIVETLEERYANMTRRINELKTEDVFQFFMNAFAQSIEPHTSYLSPRTSENFEISMKLSLEGIGALLGRVSEYTTIASVVPGGPADQDGRLQAGDRIIAVGQENDGKLVDVIGWRIDDVVQLIRGPKGSVVRLEVLPEDVSISGPSTVIDIVRNEVKLEEQAAKSRVLEVPVEESEEPVRIGVIDLPVFYLDFNGRAQNRPDYRSSTRDVRRLIGELKEQGVAGLVIDLRDNGGGSLLEATTLTGLFIDKGPVVQVRNSNGRISLEEDVDAGMAWDGPLAVLVNRYSASASEIFAAAIQDYGRGLVIGEPTFGKGTVQSLLDLDDYAPSSDSPSMGQLKITMAQFFRVNGGSTQNRGVIPDIRFPSAGDPAEYGESSLDNALPWSSIDPARYQPAGDLSRLVAVAENRFEGRIVNDEEYNWLLADIEEYNRKSGRTRVSLLESEARAEMEREEERLKNRKAKNGEAESLVENTEIPDGSEFDNLTDEEAAEDDDENDGPDLLLREAAEIVADVAELESDMELLNRQFSQLPPNGKKGAAPQMN</sequence>
<evidence type="ECO:0000256" key="4">
    <source>
        <dbReference type="ARBA" id="ARBA00022825"/>
    </source>
</evidence>
<dbReference type="InterPro" id="IPR040573">
    <property type="entry name" value="TSP_N"/>
</dbReference>
<dbReference type="EC" id="3.4.21.102" evidence="9"/>
<dbReference type="InterPro" id="IPR029045">
    <property type="entry name" value="ClpP/crotonase-like_dom_sf"/>
</dbReference>
<proteinExistence type="inferred from homology"/>
<dbReference type="Pfam" id="PF17804">
    <property type="entry name" value="TSP_NTD"/>
    <property type="match status" value="1"/>
</dbReference>
<keyword evidence="10" id="KW-1185">Reference proteome</keyword>
<dbReference type="InterPro" id="IPR036034">
    <property type="entry name" value="PDZ_sf"/>
</dbReference>
<evidence type="ECO:0000256" key="1">
    <source>
        <dbReference type="ARBA" id="ARBA00009179"/>
    </source>
</evidence>
<dbReference type="PANTHER" id="PTHR32060">
    <property type="entry name" value="TAIL-SPECIFIC PROTEASE"/>
    <property type="match status" value="1"/>
</dbReference>
<keyword evidence="4 5" id="KW-0720">Serine protease</keyword>
<feature type="signal peptide" evidence="7">
    <location>
        <begin position="1"/>
        <end position="19"/>
    </location>
</feature>
<evidence type="ECO:0000256" key="3">
    <source>
        <dbReference type="ARBA" id="ARBA00022801"/>
    </source>
</evidence>
<dbReference type="RefSeq" id="WP_354694270.1">
    <property type="nucleotide sequence ID" value="NZ_JAZHOG010000003.1"/>
</dbReference>
<dbReference type="InterPro" id="IPR001478">
    <property type="entry name" value="PDZ"/>
</dbReference>